<keyword evidence="3" id="KW-1185">Reference proteome</keyword>
<dbReference type="EMBL" id="JHAC01000070">
    <property type="protein sequence ID" value="EYB66702.1"/>
    <property type="molecule type" value="Genomic_DNA"/>
</dbReference>
<dbReference type="GO" id="GO:0016887">
    <property type="term" value="F:ATP hydrolysis activity"/>
    <property type="evidence" value="ECO:0007669"/>
    <property type="project" value="InterPro"/>
</dbReference>
<dbReference type="eggNOG" id="COG0714">
    <property type="taxonomic scope" value="Bacteria"/>
</dbReference>
<gene>
    <name evidence="2" type="ORF">DEIPH_ctg079orf0101</name>
</gene>
<proteinExistence type="predicted"/>
<name>A0A016QLE4_9DEIO</name>
<evidence type="ECO:0000259" key="1">
    <source>
        <dbReference type="Pfam" id="PF07728"/>
    </source>
</evidence>
<organism evidence="2 3">
    <name type="scientific">Deinococcus phoenicis</name>
    <dbReference type="NCBI Taxonomy" id="1476583"/>
    <lineage>
        <taxon>Bacteria</taxon>
        <taxon>Thermotogati</taxon>
        <taxon>Deinococcota</taxon>
        <taxon>Deinococci</taxon>
        <taxon>Deinococcales</taxon>
        <taxon>Deinococcaceae</taxon>
        <taxon>Deinococcus</taxon>
    </lineage>
</organism>
<dbReference type="RefSeq" id="WP_034360220.1">
    <property type="nucleotide sequence ID" value="NZ_JHAC01000070.1"/>
</dbReference>
<comment type="caution">
    <text evidence="2">The sequence shown here is derived from an EMBL/GenBank/DDBJ whole genome shotgun (WGS) entry which is preliminary data.</text>
</comment>
<dbReference type="OrthoDB" id="9808317at2"/>
<dbReference type="InterPro" id="IPR027417">
    <property type="entry name" value="P-loop_NTPase"/>
</dbReference>
<accession>A0A016QLE4</accession>
<dbReference type="Pfam" id="PF07728">
    <property type="entry name" value="AAA_5"/>
    <property type="match status" value="1"/>
</dbReference>
<feature type="domain" description="ATPase dynein-related AAA" evidence="1">
    <location>
        <begin position="25"/>
        <end position="120"/>
    </location>
</feature>
<sequence>MSLTPAELQTYLEALVKGELKLSTMIWGPPGVGKSSVVAQVARKHGLGFVDVRLSQLAPTDLRGLPVPEADGQGSGVSRWYPPEFLPRSGHGILFLDEVNMAPPTMQGMAQQLILDRKVGSYELPEGWFVWAAGNRKEDRASVFDMPAPLANRFLHLTVRPDFDSWRAYALGRSLHEHVIAFLTFRPELLHHLDPAQPAWPSPRAWEMASQLHRAGLDVAPAIGEAAGAEFSAFVRLYEQLPDLGLVLRGQGRGLRLPEEPSVRYAAVVGLAARAGDADEAFHAFTWLADAAGPEWLQLYVATLVSKFQAIGQLGELAGLLGRDERLAGLVQGTLALAEGA</sequence>
<dbReference type="InterPro" id="IPR011704">
    <property type="entry name" value="ATPase_dyneun-rel_AAA"/>
</dbReference>
<dbReference type="GO" id="GO:0005524">
    <property type="term" value="F:ATP binding"/>
    <property type="evidence" value="ECO:0007669"/>
    <property type="project" value="InterPro"/>
</dbReference>
<dbReference type="STRING" id="1476583.DEIPH_ctg079orf0101"/>
<dbReference type="SUPFAM" id="SSF52540">
    <property type="entry name" value="P-loop containing nucleoside triphosphate hydrolases"/>
    <property type="match status" value="1"/>
</dbReference>
<dbReference type="AlphaFoldDB" id="A0A016QLE4"/>
<reference evidence="2 3" key="1">
    <citation type="submission" date="2014-03" db="EMBL/GenBank/DDBJ databases">
        <title>Draft genome sequence of Deinococcus phoenicis 1P10ME.</title>
        <authorList>
            <person name="Stepanov V.G."/>
            <person name="Vaishampayan P."/>
            <person name="Venkateswaran K."/>
            <person name="Fox G.E."/>
        </authorList>
    </citation>
    <scope>NUCLEOTIDE SEQUENCE [LARGE SCALE GENOMIC DNA]</scope>
    <source>
        <strain evidence="2 3">1P10ME</strain>
    </source>
</reference>
<dbReference type="PATRIC" id="fig|1476583.3.peg.3335"/>
<dbReference type="CDD" id="cd00009">
    <property type="entry name" value="AAA"/>
    <property type="match status" value="1"/>
</dbReference>
<dbReference type="Gene3D" id="3.40.50.300">
    <property type="entry name" value="P-loop containing nucleotide triphosphate hydrolases"/>
    <property type="match status" value="1"/>
</dbReference>
<dbReference type="Proteomes" id="UP000020492">
    <property type="component" value="Unassembled WGS sequence"/>
</dbReference>
<evidence type="ECO:0000313" key="3">
    <source>
        <dbReference type="Proteomes" id="UP000020492"/>
    </source>
</evidence>
<protein>
    <submittedName>
        <fullName evidence="2">ATPase</fullName>
    </submittedName>
</protein>
<evidence type="ECO:0000313" key="2">
    <source>
        <dbReference type="EMBL" id="EYB66702.1"/>
    </source>
</evidence>